<evidence type="ECO:0000313" key="4">
    <source>
        <dbReference type="EMBL" id="OGI45580.1"/>
    </source>
</evidence>
<dbReference type="InterPro" id="IPR050570">
    <property type="entry name" value="Cell_wall_metabolism_enzyme"/>
</dbReference>
<dbReference type="GO" id="GO:0004222">
    <property type="term" value="F:metalloendopeptidase activity"/>
    <property type="evidence" value="ECO:0007669"/>
    <property type="project" value="TreeGrafter"/>
</dbReference>
<dbReference type="Gene3D" id="6.10.250.3150">
    <property type="match status" value="1"/>
</dbReference>
<dbReference type="Pfam" id="PF01551">
    <property type="entry name" value="Peptidase_M23"/>
    <property type="match status" value="1"/>
</dbReference>
<dbReference type="Proteomes" id="UP000176484">
    <property type="component" value="Unassembled WGS sequence"/>
</dbReference>
<gene>
    <name evidence="4" type="ORF">A2121_03280</name>
</gene>
<evidence type="ECO:0000256" key="2">
    <source>
        <dbReference type="SAM" id="Coils"/>
    </source>
</evidence>
<dbReference type="AlphaFoldDB" id="A0A1F6TKA6"/>
<dbReference type="CDD" id="cd12797">
    <property type="entry name" value="M23_peptidase"/>
    <property type="match status" value="1"/>
</dbReference>
<reference evidence="4 5" key="1">
    <citation type="journal article" date="2016" name="Nat. Commun.">
        <title>Thousands of microbial genomes shed light on interconnected biogeochemical processes in an aquifer system.</title>
        <authorList>
            <person name="Anantharaman K."/>
            <person name="Brown C.T."/>
            <person name="Hug L.A."/>
            <person name="Sharon I."/>
            <person name="Castelle C.J."/>
            <person name="Probst A.J."/>
            <person name="Thomas B.C."/>
            <person name="Singh A."/>
            <person name="Wilkins M.J."/>
            <person name="Karaoz U."/>
            <person name="Brodie E.L."/>
            <person name="Williams K.H."/>
            <person name="Hubbard S.S."/>
            <person name="Banfield J.F."/>
        </authorList>
    </citation>
    <scope>NUCLEOTIDE SEQUENCE [LARGE SCALE GENOMIC DNA]</scope>
</reference>
<keyword evidence="1" id="KW-0732">Signal</keyword>
<evidence type="ECO:0000259" key="3">
    <source>
        <dbReference type="Pfam" id="PF01551"/>
    </source>
</evidence>
<dbReference type="SUPFAM" id="SSF51261">
    <property type="entry name" value="Duplicated hybrid motif"/>
    <property type="match status" value="1"/>
</dbReference>
<dbReference type="InterPro" id="IPR016047">
    <property type="entry name" value="M23ase_b-sheet_dom"/>
</dbReference>
<evidence type="ECO:0000313" key="5">
    <source>
        <dbReference type="Proteomes" id="UP000176484"/>
    </source>
</evidence>
<dbReference type="PANTHER" id="PTHR21666:SF289">
    <property type="entry name" value="L-ALA--D-GLU ENDOPEPTIDASE"/>
    <property type="match status" value="1"/>
</dbReference>
<feature type="coiled-coil region" evidence="2">
    <location>
        <begin position="32"/>
        <end position="108"/>
    </location>
</feature>
<name>A0A1F6TKA6_9BACT</name>
<accession>A0A1F6TKA6</accession>
<dbReference type="PANTHER" id="PTHR21666">
    <property type="entry name" value="PEPTIDASE-RELATED"/>
    <property type="match status" value="1"/>
</dbReference>
<feature type="domain" description="M23ase beta-sheet core" evidence="3">
    <location>
        <begin position="288"/>
        <end position="381"/>
    </location>
</feature>
<sequence>MEFYHNYKTYFRFLFLGILLIIPIVFSSAQTAQEIRNKIDEKDSAIEKLEKEIVAYQTQLNSLGQQKDSLNNSLKELDLTKKKLNADISVTQNKIDKTNLEIQNLSKNIGSKEGSIKNNLNSIALEIRNVNEFERSDLLETMLSDDGFSAVWNDIDNIVAVRERLREDIISLKQQKGELEDTRKVTVEAKNKLTTLKSQLSDQQKIVVQNANEKSKLLTQTKNNEANYQKLLKERQAQKEAFEKELEAFEAQLKFILDPSQLPKGRVLSWPLYSIFVTSPYAPRWGGFHRGTDFRAPVGTQVKAVADGVVKGTGDTDLCCPGASFGRWIFIEHTNGLSSTYAHLSLISVTKGQKIKRGQVIGYSGNTGSSTGPHLHLSLYISSGVNISSFPSKSYPGKTLVQPISATEAYLDPMKYLPPYSGN</sequence>
<feature type="coiled-coil region" evidence="2">
    <location>
        <begin position="155"/>
        <end position="182"/>
    </location>
</feature>
<feature type="coiled-coil region" evidence="2">
    <location>
        <begin position="225"/>
        <end position="252"/>
    </location>
</feature>
<organism evidence="4 5">
    <name type="scientific">Candidatus Nomurabacteria bacterium GWB1_40_6</name>
    <dbReference type="NCBI Taxonomy" id="1801727"/>
    <lineage>
        <taxon>Bacteria</taxon>
        <taxon>Candidatus Nomuraibacteriota</taxon>
    </lineage>
</organism>
<dbReference type="Gene3D" id="2.70.70.10">
    <property type="entry name" value="Glucose Permease (Domain IIA)"/>
    <property type="match status" value="1"/>
</dbReference>
<dbReference type="InterPro" id="IPR011055">
    <property type="entry name" value="Dup_hybrid_motif"/>
</dbReference>
<dbReference type="EMBL" id="MFTD01000045">
    <property type="protein sequence ID" value="OGI45580.1"/>
    <property type="molecule type" value="Genomic_DNA"/>
</dbReference>
<evidence type="ECO:0000256" key="1">
    <source>
        <dbReference type="ARBA" id="ARBA00022729"/>
    </source>
</evidence>
<comment type="caution">
    <text evidence="4">The sequence shown here is derived from an EMBL/GenBank/DDBJ whole genome shotgun (WGS) entry which is preliminary data.</text>
</comment>
<protein>
    <recommendedName>
        <fullName evidence="3">M23ase beta-sheet core domain-containing protein</fullName>
    </recommendedName>
</protein>
<keyword evidence="2" id="KW-0175">Coiled coil</keyword>
<proteinExistence type="predicted"/>